<reference evidence="1 2" key="1">
    <citation type="submission" date="2021-06" db="EMBL/GenBank/DDBJ databases">
        <title>Caerostris darwini draft genome.</title>
        <authorList>
            <person name="Kono N."/>
            <person name="Arakawa K."/>
        </authorList>
    </citation>
    <scope>NUCLEOTIDE SEQUENCE [LARGE SCALE GENOMIC DNA]</scope>
</reference>
<dbReference type="Proteomes" id="UP001054837">
    <property type="component" value="Unassembled WGS sequence"/>
</dbReference>
<dbReference type="EMBL" id="BPLQ01003843">
    <property type="protein sequence ID" value="GIY03799.1"/>
    <property type="molecule type" value="Genomic_DNA"/>
</dbReference>
<comment type="caution">
    <text evidence="1">The sequence shown here is derived from an EMBL/GenBank/DDBJ whole genome shotgun (WGS) entry which is preliminary data.</text>
</comment>
<name>A0AAV4Q3A2_9ARAC</name>
<evidence type="ECO:0000313" key="2">
    <source>
        <dbReference type="Proteomes" id="UP001054837"/>
    </source>
</evidence>
<accession>A0AAV4Q3A2</accession>
<organism evidence="1 2">
    <name type="scientific">Caerostris darwini</name>
    <dbReference type="NCBI Taxonomy" id="1538125"/>
    <lineage>
        <taxon>Eukaryota</taxon>
        <taxon>Metazoa</taxon>
        <taxon>Ecdysozoa</taxon>
        <taxon>Arthropoda</taxon>
        <taxon>Chelicerata</taxon>
        <taxon>Arachnida</taxon>
        <taxon>Araneae</taxon>
        <taxon>Araneomorphae</taxon>
        <taxon>Entelegynae</taxon>
        <taxon>Araneoidea</taxon>
        <taxon>Araneidae</taxon>
        <taxon>Caerostris</taxon>
    </lineage>
</organism>
<proteinExistence type="predicted"/>
<evidence type="ECO:0008006" key="3">
    <source>
        <dbReference type="Google" id="ProtNLM"/>
    </source>
</evidence>
<keyword evidence="2" id="KW-1185">Reference proteome</keyword>
<sequence length="149" mass="16885">MSCKFHLHHTFFIIIQHFSFVEDAILGFPDDLKYLNGNTVVIQKGATISITCRLNGLKEFPRWTAPNLQNVEVRAMCPHLNESEGMHISYTDNLNEGSIPAFHCLPPSSEGLFIFSLFQIVPENVVPNMDDIFSDILPFNFTLQLTKEG</sequence>
<evidence type="ECO:0000313" key="1">
    <source>
        <dbReference type="EMBL" id="GIY03799.1"/>
    </source>
</evidence>
<dbReference type="AlphaFoldDB" id="A0AAV4Q3A2"/>
<gene>
    <name evidence="1" type="ORF">CDAR_288861</name>
</gene>
<protein>
    <recommendedName>
        <fullName evidence="3">Ig-like domain-containing protein</fullName>
    </recommendedName>
</protein>